<dbReference type="EMBL" id="WNBW01000012">
    <property type="protein sequence ID" value="MTU04832.1"/>
    <property type="molecule type" value="Genomic_DNA"/>
</dbReference>
<evidence type="ECO:0000313" key="14">
    <source>
        <dbReference type="EMBL" id="MTU04832.1"/>
    </source>
</evidence>
<evidence type="ECO:0000256" key="5">
    <source>
        <dbReference type="ARBA" id="ARBA00022741"/>
    </source>
</evidence>
<evidence type="ECO:0000313" key="15">
    <source>
        <dbReference type="Proteomes" id="UP000443070"/>
    </source>
</evidence>
<evidence type="ECO:0000256" key="4">
    <source>
        <dbReference type="ARBA" id="ARBA00022692"/>
    </source>
</evidence>
<evidence type="ECO:0000256" key="7">
    <source>
        <dbReference type="ARBA" id="ARBA00022958"/>
    </source>
</evidence>
<comment type="similarity">
    <text evidence="11">Belongs to the KdpC family.</text>
</comment>
<evidence type="ECO:0000313" key="13">
    <source>
        <dbReference type="EMBL" id="MTT76759.1"/>
    </source>
</evidence>
<comment type="subcellular location">
    <subcellularLocation>
        <location evidence="11">Cell membrane</location>
        <topology evidence="11">Single-pass membrane protein</topology>
    </subcellularLocation>
</comment>
<keyword evidence="7 11" id="KW-0630">Potassium</keyword>
<dbReference type="PANTHER" id="PTHR30042">
    <property type="entry name" value="POTASSIUM-TRANSPORTING ATPASE C CHAIN"/>
    <property type="match status" value="1"/>
</dbReference>
<dbReference type="EMBL" id="WNBM01000011">
    <property type="protein sequence ID" value="MTT76759.1"/>
    <property type="molecule type" value="Genomic_DNA"/>
</dbReference>
<dbReference type="GO" id="GO:0005524">
    <property type="term" value="F:ATP binding"/>
    <property type="evidence" value="ECO:0007669"/>
    <property type="project" value="UniProtKB-UniRule"/>
</dbReference>
<dbReference type="Pfam" id="PF02669">
    <property type="entry name" value="KdpC"/>
    <property type="match status" value="1"/>
</dbReference>
<comment type="subunit">
    <text evidence="11">The system is composed of three essential subunits: KdpA, KdpB and KdpC.</text>
</comment>
<keyword evidence="2 11" id="KW-1003">Cell membrane</keyword>
<evidence type="ECO:0000313" key="16">
    <source>
        <dbReference type="Proteomes" id="UP000484547"/>
    </source>
</evidence>
<dbReference type="NCBIfam" id="NF001454">
    <property type="entry name" value="PRK00315.1"/>
    <property type="match status" value="1"/>
</dbReference>
<dbReference type="Proteomes" id="UP000443070">
    <property type="component" value="Unassembled WGS sequence"/>
</dbReference>
<dbReference type="OrthoDB" id="9809491at2"/>
<organism evidence="12">
    <name type="scientific">Phascolarctobacterium faecium</name>
    <dbReference type="NCBI Taxonomy" id="33025"/>
    <lineage>
        <taxon>Bacteria</taxon>
        <taxon>Bacillati</taxon>
        <taxon>Bacillota</taxon>
        <taxon>Negativicutes</taxon>
        <taxon>Acidaminococcales</taxon>
        <taxon>Acidaminococcaceae</taxon>
        <taxon>Phascolarctobacterium</taxon>
    </lineage>
</organism>
<evidence type="ECO:0000256" key="8">
    <source>
        <dbReference type="ARBA" id="ARBA00022989"/>
    </source>
</evidence>
<evidence type="ECO:0000256" key="6">
    <source>
        <dbReference type="ARBA" id="ARBA00022840"/>
    </source>
</evidence>
<sequence length="190" mass="19964">MGAIIRSLVMVVTLSIFTGLVYPLAMTGLAQVVFPSRANGSIIIKDGVPVGSALIGQAFTDARYFSSRPSAGGNDAANSGGTNYGGTSAKLQQQVGELAESVRAANGWTSDQEVPSVLVTNSSSGLDPHLTPAAAYCQVERIAKVRGLEIRQVRDLVSEHIENADLGVVGEDRVNVLKLNLALDNLQQNQ</sequence>
<evidence type="ECO:0000256" key="2">
    <source>
        <dbReference type="ARBA" id="ARBA00022475"/>
    </source>
</evidence>
<accession>R6I6X0</accession>
<dbReference type="AlphaFoldDB" id="A0A3G9GYV0"/>
<accession>A0A3G9GYV0</accession>
<keyword evidence="6 11" id="KW-0067">ATP-binding</keyword>
<dbReference type="GO" id="GO:0005886">
    <property type="term" value="C:plasma membrane"/>
    <property type="evidence" value="ECO:0007669"/>
    <property type="project" value="UniProtKB-SubCell"/>
</dbReference>
<evidence type="ECO:0000313" key="12">
    <source>
        <dbReference type="EMBL" id="CDB45035.1"/>
    </source>
</evidence>
<reference evidence="12" key="1">
    <citation type="submission" date="2012-11" db="EMBL/GenBank/DDBJ databases">
        <title>Dependencies among metagenomic species, viruses, plasmids and units of genetic variation.</title>
        <authorList>
            <person name="Nielsen H.B."/>
            <person name="Almeida M."/>
            <person name="Juncker A.S."/>
            <person name="Rasmussen S."/>
            <person name="Li J."/>
            <person name="Sunagawa S."/>
            <person name="Plichta D."/>
            <person name="Gautier L."/>
            <person name="Le Chatelier E."/>
            <person name="Peletier E."/>
            <person name="Bonde I."/>
            <person name="Nielsen T."/>
            <person name="Manichanh C."/>
            <person name="Arumugam M."/>
            <person name="Batto J."/>
            <person name="Santos M.B.Q.D."/>
            <person name="Blom N."/>
            <person name="Borruel N."/>
            <person name="Burgdorf K.S."/>
            <person name="Boumezbeur F."/>
            <person name="Casellas F."/>
            <person name="Dore J."/>
            <person name="Guarner F."/>
            <person name="Hansen T."/>
            <person name="Hildebrand F."/>
            <person name="Kaas R.S."/>
            <person name="Kennedy S."/>
            <person name="Kristiansen K."/>
            <person name="Kultima J.R."/>
            <person name="Leonard P."/>
            <person name="Levenez F."/>
            <person name="Lund O."/>
            <person name="Moumen B."/>
            <person name="Le Paslier D."/>
            <person name="Pons N."/>
            <person name="Pedersen O."/>
            <person name="Prifti E."/>
            <person name="Qin J."/>
            <person name="Raes J."/>
            <person name="Tap J."/>
            <person name="Tims S."/>
            <person name="Ussery D.W."/>
            <person name="Yamada T."/>
            <person name="MetaHit consortium"/>
            <person name="Renault P."/>
            <person name="Sicheritz-Ponten T."/>
            <person name="Bork P."/>
            <person name="Wang J."/>
            <person name="Brunak S."/>
            <person name="Ehrlich S.D."/>
        </authorList>
    </citation>
    <scope>NUCLEOTIDE SEQUENCE [LARGE SCALE GENOMIC DNA]</scope>
</reference>
<evidence type="ECO:0000256" key="9">
    <source>
        <dbReference type="ARBA" id="ARBA00023065"/>
    </source>
</evidence>
<gene>
    <name evidence="11 13" type="primary">kdpC</name>
    <name evidence="12" type="ORF">BN533_00173</name>
    <name evidence="13" type="ORF">GMD11_10885</name>
    <name evidence="14" type="ORF">GMD18_10555</name>
</gene>
<evidence type="ECO:0000256" key="1">
    <source>
        <dbReference type="ARBA" id="ARBA00022448"/>
    </source>
</evidence>
<dbReference type="PIRSF" id="PIRSF001296">
    <property type="entry name" value="K_ATPase_KdpC"/>
    <property type="match status" value="1"/>
</dbReference>
<dbReference type="HAMAP" id="MF_00276">
    <property type="entry name" value="KdpC"/>
    <property type="match status" value="1"/>
</dbReference>
<dbReference type="Proteomes" id="UP000484547">
    <property type="component" value="Unassembled WGS sequence"/>
</dbReference>
<proteinExistence type="inferred from homology"/>
<evidence type="ECO:0000256" key="10">
    <source>
        <dbReference type="ARBA" id="ARBA00023136"/>
    </source>
</evidence>
<dbReference type="InterPro" id="IPR003820">
    <property type="entry name" value="KdpC"/>
</dbReference>
<dbReference type="PANTHER" id="PTHR30042:SF2">
    <property type="entry name" value="POTASSIUM-TRANSPORTING ATPASE KDPC SUBUNIT"/>
    <property type="match status" value="1"/>
</dbReference>
<evidence type="ECO:0000256" key="11">
    <source>
        <dbReference type="HAMAP-Rule" id="MF_00276"/>
    </source>
</evidence>
<dbReference type="EMBL" id="CBDS010000010">
    <property type="protein sequence ID" value="CDB45035.1"/>
    <property type="molecule type" value="Genomic_DNA"/>
</dbReference>
<protein>
    <recommendedName>
        <fullName evidence="11">Potassium-transporting ATPase KdpC subunit</fullName>
    </recommendedName>
    <alternativeName>
        <fullName evidence="11">ATP phosphohydrolase [potassium-transporting] C chain</fullName>
    </alternativeName>
    <alternativeName>
        <fullName evidence="11">Potassium-binding and translocating subunit C</fullName>
    </alternativeName>
    <alternativeName>
        <fullName evidence="11">Potassium-translocating ATPase C chain</fullName>
    </alternativeName>
</protein>
<reference evidence="15 16" key="2">
    <citation type="journal article" date="2019" name="Nat. Med.">
        <title>A library of human gut bacterial isolates paired with longitudinal multiomics data enables mechanistic microbiome research.</title>
        <authorList>
            <person name="Poyet M."/>
            <person name="Groussin M."/>
            <person name="Gibbons S.M."/>
            <person name="Avila-Pacheco J."/>
            <person name="Jiang X."/>
            <person name="Kearney S.M."/>
            <person name="Perrotta A.R."/>
            <person name="Berdy B."/>
            <person name="Zhao S."/>
            <person name="Lieberman T.D."/>
            <person name="Swanson P.K."/>
            <person name="Smith M."/>
            <person name="Roesemann S."/>
            <person name="Alexander J.E."/>
            <person name="Rich S.A."/>
            <person name="Livny J."/>
            <person name="Vlamakis H."/>
            <person name="Clish C."/>
            <person name="Bullock K."/>
            <person name="Deik A."/>
            <person name="Scott J."/>
            <person name="Pierce K.A."/>
            <person name="Xavier R.J."/>
            <person name="Alm E.J."/>
        </authorList>
    </citation>
    <scope>NUCLEOTIDE SEQUENCE [LARGE SCALE GENOMIC DNA]</scope>
    <source>
        <strain evidence="13 16">BIOML-A13</strain>
        <strain evidence="14 15">BIOML-A3</strain>
    </source>
</reference>
<keyword evidence="3 11" id="KW-0633">Potassium transport</keyword>
<keyword evidence="5 11" id="KW-0547">Nucleotide-binding</keyword>
<keyword evidence="10 11" id="KW-0472">Membrane</keyword>
<comment type="caution">
    <text evidence="12">The sequence shown here is derived from an EMBL/GenBank/DDBJ whole genome shotgun (WGS) entry which is preliminary data.</text>
</comment>
<dbReference type="RefSeq" id="WP_021717077.1">
    <property type="nucleotide sequence ID" value="NZ_AP019004.1"/>
</dbReference>
<dbReference type="NCBIfam" id="TIGR00681">
    <property type="entry name" value="kdpC"/>
    <property type="match status" value="1"/>
</dbReference>
<dbReference type="GeneID" id="49406090"/>
<keyword evidence="1 11" id="KW-0813">Transport</keyword>
<keyword evidence="4 11" id="KW-0812">Transmembrane</keyword>
<keyword evidence="8 11" id="KW-1133">Transmembrane helix</keyword>
<evidence type="ECO:0000256" key="3">
    <source>
        <dbReference type="ARBA" id="ARBA00022538"/>
    </source>
</evidence>
<comment type="function">
    <text evidence="11">Part of the high-affinity ATP-driven potassium transport (or Kdp) system, which catalyzes the hydrolysis of ATP coupled with the electrogenic transport of potassium into the cytoplasm. This subunit acts as a catalytic chaperone that increases the ATP-binding affinity of the ATP-hydrolyzing subunit KdpB by the formation of a transient KdpB/KdpC/ATP ternary complex.</text>
</comment>
<keyword evidence="15" id="KW-1185">Reference proteome</keyword>
<keyword evidence="9 11" id="KW-0406">Ion transport</keyword>
<dbReference type="GO" id="GO:0008556">
    <property type="term" value="F:P-type potassium transmembrane transporter activity"/>
    <property type="evidence" value="ECO:0007669"/>
    <property type="project" value="InterPro"/>
</dbReference>
<name>A0A3G9GYV0_9FIRM</name>